<name>A0A392QCI4_9FABA</name>
<sequence length="126" mass="14448">MGGLGKTTLARKVYNSDKVKKHFNCRVWVYISNECRTKELLLGLLQNLMSNHDYESRSSNKIKKKGKKKHDEAVSNSQSQDISSLSDDELNYDDVLNYEAVSNSQSQDISSLSDDELKKRVWECLK</sequence>
<evidence type="ECO:0000256" key="1">
    <source>
        <dbReference type="SAM" id="MobiDB-lite"/>
    </source>
</evidence>
<dbReference type="GO" id="GO:0043531">
    <property type="term" value="F:ADP binding"/>
    <property type="evidence" value="ECO:0007669"/>
    <property type="project" value="InterPro"/>
</dbReference>
<dbReference type="PANTHER" id="PTHR19338:SF73">
    <property type="entry name" value="DISEASE RESISTANCE PROTEIN RGA2-LIKE"/>
    <property type="match status" value="1"/>
</dbReference>
<feature type="compositionally biased region" description="Low complexity" evidence="1">
    <location>
        <begin position="75"/>
        <end position="85"/>
    </location>
</feature>
<protein>
    <submittedName>
        <fullName evidence="3">Disease resistance protein</fullName>
    </submittedName>
</protein>
<accession>A0A392QCI4</accession>
<feature type="domain" description="NB-ARC" evidence="2">
    <location>
        <begin position="1"/>
        <end position="65"/>
    </location>
</feature>
<proteinExistence type="predicted"/>
<reference evidence="3 4" key="1">
    <citation type="journal article" date="2018" name="Front. Plant Sci.">
        <title>Red Clover (Trifolium pratense) and Zigzag Clover (T. medium) - A Picture of Genomic Similarities and Differences.</title>
        <authorList>
            <person name="Dluhosova J."/>
            <person name="Istvanek J."/>
            <person name="Nedelnik J."/>
            <person name="Repkova J."/>
        </authorList>
    </citation>
    <scope>NUCLEOTIDE SEQUENCE [LARGE SCALE GENOMIC DNA]</scope>
    <source>
        <strain evidence="4">cv. 10/8</strain>
        <tissue evidence="3">Leaf</tissue>
    </source>
</reference>
<dbReference type="Pfam" id="PF00931">
    <property type="entry name" value="NB-ARC"/>
    <property type="match status" value="1"/>
</dbReference>
<evidence type="ECO:0000313" key="3">
    <source>
        <dbReference type="EMBL" id="MCI22083.1"/>
    </source>
</evidence>
<dbReference type="PANTHER" id="PTHR19338">
    <property type="entry name" value="TRANSLOCASE OF INNER MITOCHONDRIAL MEMBRANE 13 HOMOLOG"/>
    <property type="match status" value="1"/>
</dbReference>
<evidence type="ECO:0000259" key="2">
    <source>
        <dbReference type="Pfam" id="PF00931"/>
    </source>
</evidence>
<organism evidence="3 4">
    <name type="scientific">Trifolium medium</name>
    <dbReference type="NCBI Taxonomy" id="97028"/>
    <lineage>
        <taxon>Eukaryota</taxon>
        <taxon>Viridiplantae</taxon>
        <taxon>Streptophyta</taxon>
        <taxon>Embryophyta</taxon>
        <taxon>Tracheophyta</taxon>
        <taxon>Spermatophyta</taxon>
        <taxon>Magnoliopsida</taxon>
        <taxon>eudicotyledons</taxon>
        <taxon>Gunneridae</taxon>
        <taxon>Pentapetalae</taxon>
        <taxon>rosids</taxon>
        <taxon>fabids</taxon>
        <taxon>Fabales</taxon>
        <taxon>Fabaceae</taxon>
        <taxon>Papilionoideae</taxon>
        <taxon>50 kb inversion clade</taxon>
        <taxon>NPAAA clade</taxon>
        <taxon>Hologalegina</taxon>
        <taxon>IRL clade</taxon>
        <taxon>Trifolieae</taxon>
        <taxon>Trifolium</taxon>
    </lineage>
</organism>
<dbReference type="EMBL" id="LXQA010128545">
    <property type="protein sequence ID" value="MCI22083.1"/>
    <property type="molecule type" value="Genomic_DNA"/>
</dbReference>
<dbReference type="AlphaFoldDB" id="A0A392QCI4"/>
<dbReference type="SUPFAM" id="SSF52540">
    <property type="entry name" value="P-loop containing nucleoside triphosphate hydrolases"/>
    <property type="match status" value="1"/>
</dbReference>
<feature type="region of interest" description="Disordered" evidence="1">
    <location>
        <begin position="53"/>
        <end position="86"/>
    </location>
</feature>
<evidence type="ECO:0000313" key="4">
    <source>
        <dbReference type="Proteomes" id="UP000265520"/>
    </source>
</evidence>
<dbReference type="Proteomes" id="UP000265520">
    <property type="component" value="Unassembled WGS sequence"/>
</dbReference>
<dbReference type="InterPro" id="IPR027417">
    <property type="entry name" value="P-loop_NTPase"/>
</dbReference>
<dbReference type="Gene3D" id="3.40.50.300">
    <property type="entry name" value="P-loop containing nucleotide triphosphate hydrolases"/>
    <property type="match status" value="1"/>
</dbReference>
<comment type="caution">
    <text evidence="3">The sequence shown here is derived from an EMBL/GenBank/DDBJ whole genome shotgun (WGS) entry which is preliminary data.</text>
</comment>
<keyword evidence="4" id="KW-1185">Reference proteome</keyword>
<dbReference type="InterPro" id="IPR002182">
    <property type="entry name" value="NB-ARC"/>
</dbReference>
<feature type="non-terminal residue" evidence="3">
    <location>
        <position position="126"/>
    </location>
</feature>